<comment type="subcellular location">
    <subcellularLocation>
        <location evidence="1">Cell envelope</location>
    </subcellularLocation>
</comment>
<evidence type="ECO:0000313" key="7">
    <source>
        <dbReference type="EMBL" id="QKJ30658.1"/>
    </source>
</evidence>
<dbReference type="InterPro" id="IPR000866">
    <property type="entry name" value="AhpC/TSA"/>
</dbReference>
<evidence type="ECO:0000313" key="8">
    <source>
        <dbReference type="Proteomes" id="UP000505355"/>
    </source>
</evidence>
<name>A0A7D4UBE1_9SPHI</name>
<dbReference type="PANTHER" id="PTHR42852:SF6">
    <property type="entry name" value="THIOL:DISULFIDE INTERCHANGE PROTEIN DSBE"/>
    <property type="match status" value="1"/>
</dbReference>
<dbReference type="GO" id="GO:0017004">
    <property type="term" value="P:cytochrome complex assembly"/>
    <property type="evidence" value="ECO:0007669"/>
    <property type="project" value="UniProtKB-KW"/>
</dbReference>
<dbReference type="SUPFAM" id="SSF52833">
    <property type="entry name" value="Thioredoxin-like"/>
    <property type="match status" value="1"/>
</dbReference>
<feature type="chain" id="PRO_5028928044" evidence="5">
    <location>
        <begin position="25"/>
        <end position="399"/>
    </location>
</feature>
<dbReference type="RefSeq" id="WP_173415331.1">
    <property type="nucleotide sequence ID" value="NZ_CP054139.1"/>
</dbReference>
<dbReference type="Pfam" id="PF00578">
    <property type="entry name" value="AhpC-TSA"/>
    <property type="match status" value="1"/>
</dbReference>
<organism evidence="7 8">
    <name type="scientific">Mucilaginibacter mali</name>
    <dbReference type="NCBI Taxonomy" id="2740462"/>
    <lineage>
        <taxon>Bacteria</taxon>
        <taxon>Pseudomonadati</taxon>
        <taxon>Bacteroidota</taxon>
        <taxon>Sphingobacteriia</taxon>
        <taxon>Sphingobacteriales</taxon>
        <taxon>Sphingobacteriaceae</taxon>
        <taxon>Mucilaginibacter</taxon>
    </lineage>
</organism>
<keyword evidence="5" id="KW-0732">Signal</keyword>
<proteinExistence type="predicted"/>
<dbReference type="CDD" id="cd02966">
    <property type="entry name" value="TlpA_like_family"/>
    <property type="match status" value="1"/>
</dbReference>
<protein>
    <submittedName>
        <fullName evidence="7">AhpC/TSA family protein</fullName>
    </submittedName>
</protein>
<sequence>MKKLFLSILAWLLIQLLPAQNLSAQGITYQINGKLKGIRSGKIFLQRSDFTDRTTKSVDSAKITDGSFVLTGRAAGAEMLRALVMPGNWAFDIFLDNGKITVSADTAGAEHFDYTKYGYGKGAIIKNVKESGSKNYDIIAAYQSDPGQRQFAAINNELNRQFKLVQGKDIDAEYKVRGRMDSVNKLLQAWQFKQIKNYVSQNSGAVGPLYLYYVLYTYSNDTKYQSLSEMLDQFTGDAKNSVYYSELSRSRNMLAAVQPGAVAPDFTLMRPDSSKLSLSAFRGKYVMIDFWASWCHPCREAIPHWKLVYAKYHDKGFDILSVSDDSSWKSWKIAMDQEKMPWAQVCDEFPIKNMPARVGALYMTHTIPHYVLLDKEGKILVKGGDEKVIDEKLSTIFKD</sequence>
<dbReference type="Pfam" id="PF14289">
    <property type="entry name" value="DUF4369"/>
    <property type="match status" value="1"/>
</dbReference>
<evidence type="ECO:0000256" key="5">
    <source>
        <dbReference type="SAM" id="SignalP"/>
    </source>
</evidence>
<dbReference type="PANTHER" id="PTHR42852">
    <property type="entry name" value="THIOL:DISULFIDE INTERCHANGE PROTEIN DSBE"/>
    <property type="match status" value="1"/>
</dbReference>
<reference evidence="7 8" key="1">
    <citation type="submission" date="2020-05" db="EMBL/GenBank/DDBJ databases">
        <title>Mucilaginibacter mali sp. nov.</title>
        <authorList>
            <person name="Kim H.S."/>
            <person name="Lee K.C."/>
            <person name="Suh M.K."/>
            <person name="Kim J.-S."/>
            <person name="Han K.-I."/>
            <person name="Eom M.K."/>
            <person name="Shin Y.K."/>
            <person name="Lee J.-S."/>
        </authorList>
    </citation>
    <scope>NUCLEOTIDE SEQUENCE [LARGE SCALE GENOMIC DNA]</scope>
    <source>
        <strain evidence="7 8">G2-14</strain>
    </source>
</reference>
<evidence type="ECO:0000256" key="1">
    <source>
        <dbReference type="ARBA" id="ARBA00004196"/>
    </source>
</evidence>
<dbReference type="InterPro" id="IPR050553">
    <property type="entry name" value="Thioredoxin_ResA/DsbE_sf"/>
</dbReference>
<dbReference type="KEGG" id="mmab:HQ865_13140"/>
<evidence type="ECO:0000256" key="4">
    <source>
        <dbReference type="ARBA" id="ARBA00023284"/>
    </source>
</evidence>
<keyword evidence="3" id="KW-1015">Disulfide bond</keyword>
<dbReference type="GO" id="GO:0016491">
    <property type="term" value="F:oxidoreductase activity"/>
    <property type="evidence" value="ECO:0007669"/>
    <property type="project" value="InterPro"/>
</dbReference>
<keyword evidence="2" id="KW-0201">Cytochrome c-type biogenesis</keyword>
<dbReference type="InterPro" id="IPR036249">
    <property type="entry name" value="Thioredoxin-like_sf"/>
</dbReference>
<dbReference type="GO" id="GO:0016209">
    <property type="term" value="F:antioxidant activity"/>
    <property type="evidence" value="ECO:0007669"/>
    <property type="project" value="InterPro"/>
</dbReference>
<evidence type="ECO:0000256" key="3">
    <source>
        <dbReference type="ARBA" id="ARBA00023157"/>
    </source>
</evidence>
<dbReference type="EMBL" id="CP054139">
    <property type="protein sequence ID" value="QKJ30658.1"/>
    <property type="molecule type" value="Genomic_DNA"/>
</dbReference>
<gene>
    <name evidence="7" type="ORF">HQ865_13140</name>
</gene>
<dbReference type="InterPro" id="IPR013766">
    <property type="entry name" value="Thioredoxin_domain"/>
</dbReference>
<dbReference type="Gene3D" id="3.40.30.10">
    <property type="entry name" value="Glutaredoxin"/>
    <property type="match status" value="1"/>
</dbReference>
<feature type="domain" description="Thioredoxin" evidence="6">
    <location>
        <begin position="257"/>
        <end position="399"/>
    </location>
</feature>
<dbReference type="InterPro" id="IPR025380">
    <property type="entry name" value="DUF4369"/>
</dbReference>
<dbReference type="GO" id="GO:0030313">
    <property type="term" value="C:cell envelope"/>
    <property type="evidence" value="ECO:0007669"/>
    <property type="project" value="UniProtKB-SubCell"/>
</dbReference>
<feature type="signal peptide" evidence="5">
    <location>
        <begin position="1"/>
        <end position="24"/>
    </location>
</feature>
<accession>A0A7D4UBE1</accession>
<evidence type="ECO:0000256" key="2">
    <source>
        <dbReference type="ARBA" id="ARBA00022748"/>
    </source>
</evidence>
<dbReference type="Proteomes" id="UP000505355">
    <property type="component" value="Chromosome"/>
</dbReference>
<keyword evidence="8" id="KW-1185">Reference proteome</keyword>
<dbReference type="PROSITE" id="PS51352">
    <property type="entry name" value="THIOREDOXIN_2"/>
    <property type="match status" value="1"/>
</dbReference>
<keyword evidence="4" id="KW-0676">Redox-active center</keyword>
<evidence type="ECO:0000259" key="6">
    <source>
        <dbReference type="PROSITE" id="PS51352"/>
    </source>
</evidence>
<dbReference type="AlphaFoldDB" id="A0A7D4UBE1"/>